<dbReference type="PANTHER" id="PTHR42847:SF4">
    <property type="entry name" value="ALKANESULFONATE MONOOXYGENASE-RELATED"/>
    <property type="match status" value="1"/>
</dbReference>
<keyword evidence="2" id="KW-0288">FMN</keyword>
<comment type="caution">
    <text evidence="6">The sequence shown here is derived from an EMBL/GenBank/DDBJ whole genome shotgun (WGS) entry which is preliminary data.</text>
</comment>
<keyword evidence="4" id="KW-0503">Monooxygenase</keyword>
<name>A0ABP7WYD7_9ACTN</name>
<dbReference type="RefSeq" id="WP_344956820.1">
    <property type="nucleotide sequence ID" value="NZ_BAAAZG010000057.1"/>
</dbReference>
<dbReference type="NCBIfam" id="TIGR03619">
    <property type="entry name" value="F420_Rv2161c"/>
    <property type="match status" value="1"/>
</dbReference>
<evidence type="ECO:0000256" key="1">
    <source>
        <dbReference type="ARBA" id="ARBA00022630"/>
    </source>
</evidence>
<sequence>MKFGVSTFVTDEGLQPARLARAVEERGLDSLFVAEHTHIPVSEQPPDPSGDLPARDYYRTLDPFVALAAAAVVTERIVLGTGISLVVQRDPITLAKEAASLDHLSGGRFQLGVGAGWNRQEMRNHGTDPRRRMALMRERMLAVKEIWTSEQAEFHGEFVDFGPVFSWPKPVQRPHLPILVGGNGPTVIDRVLEYGDGWAPNLVGTPQDLLAQVAELRRRAAERGRGPVPVTLIGAPLDERDLATLAEGGIEHFAFFRDAGATETDALLFLDRLAALAEKFRG</sequence>
<keyword evidence="7" id="KW-1185">Reference proteome</keyword>
<evidence type="ECO:0000256" key="3">
    <source>
        <dbReference type="ARBA" id="ARBA00023002"/>
    </source>
</evidence>
<dbReference type="InterPro" id="IPR019921">
    <property type="entry name" value="Lucif-like_OxRdtase_Rv2161c"/>
</dbReference>
<keyword evidence="3" id="KW-0560">Oxidoreductase</keyword>
<evidence type="ECO:0000256" key="2">
    <source>
        <dbReference type="ARBA" id="ARBA00022643"/>
    </source>
</evidence>
<dbReference type="InterPro" id="IPR011251">
    <property type="entry name" value="Luciferase-like_dom"/>
</dbReference>
<dbReference type="Proteomes" id="UP001500683">
    <property type="component" value="Unassembled WGS sequence"/>
</dbReference>
<protein>
    <submittedName>
        <fullName evidence="6">LLM class F420-dependent oxidoreductase</fullName>
    </submittedName>
</protein>
<dbReference type="EMBL" id="BAAAZG010000057">
    <property type="protein sequence ID" value="GAA4098383.1"/>
    <property type="molecule type" value="Genomic_DNA"/>
</dbReference>
<reference evidence="7" key="1">
    <citation type="journal article" date="2019" name="Int. J. Syst. Evol. Microbiol.">
        <title>The Global Catalogue of Microorganisms (GCM) 10K type strain sequencing project: providing services to taxonomists for standard genome sequencing and annotation.</title>
        <authorList>
            <consortium name="The Broad Institute Genomics Platform"/>
            <consortium name="The Broad Institute Genome Sequencing Center for Infectious Disease"/>
            <person name="Wu L."/>
            <person name="Ma J."/>
        </authorList>
    </citation>
    <scope>NUCLEOTIDE SEQUENCE [LARGE SCALE GENOMIC DNA]</scope>
    <source>
        <strain evidence="7">JCM 16702</strain>
    </source>
</reference>
<feature type="domain" description="Luciferase-like" evidence="5">
    <location>
        <begin position="17"/>
        <end position="231"/>
    </location>
</feature>
<evidence type="ECO:0000256" key="4">
    <source>
        <dbReference type="ARBA" id="ARBA00023033"/>
    </source>
</evidence>
<dbReference type="Gene3D" id="3.20.20.30">
    <property type="entry name" value="Luciferase-like domain"/>
    <property type="match status" value="1"/>
</dbReference>
<evidence type="ECO:0000259" key="5">
    <source>
        <dbReference type="Pfam" id="PF00296"/>
    </source>
</evidence>
<organism evidence="6 7">
    <name type="scientific">Actinomadura miaoliensis</name>
    <dbReference type="NCBI Taxonomy" id="430685"/>
    <lineage>
        <taxon>Bacteria</taxon>
        <taxon>Bacillati</taxon>
        <taxon>Actinomycetota</taxon>
        <taxon>Actinomycetes</taxon>
        <taxon>Streptosporangiales</taxon>
        <taxon>Thermomonosporaceae</taxon>
        <taxon>Actinomadura</taxon>
    </lineage>
</organism>
<evidence type="ECO:0000313" key="6">
    <source>
        <dbReference type="EMBL" id="GAA4098383.1"/>
    </source>
</evidence>
<accession>A0ABP7WYD7</accession>
<dbReference type="Pfam" id="PF00296">
    <property type="entry name" value="Bac_luciferase"/>
    <property type="match status" value="1"/>
</dbReference>
<evidence type="ECO:0000313" key="7">
    <source>
        <dbReference type="Proteomes" id="UP001500683"/>
    </source>
</evidence>
<dbReference type="InterPro" id="IPR050172">
    <property type="entry name" value="SsuD_RutA_monooxygenase"/>
</dbReference>
<proteinExistence type="predicted"/>
<gene>
    <name evidence="6" type="ORF">GCM10022214_73590</name>
</gene>
<dbReference type="InterPro" id="IPR036661">
    <property type="entry name" value="Luciferase-like_sf"/>
</dbReference>
<dbReference type="SUPFAM" id="SSF51679">
    <property type="entry name" value="Bacterial luciferase-like"/>
    <property type="match status" value="1"/>
</dbReference>
<dbReference type="PANTHER" id="PTHR42847">
    <property type="entry name" value="ALKANESULFONATE MONOOXYGENASE"/>
    <property type="match status" value="1"/>
</dbReference>
<keyword evidence="1" id="KW-0285">Flavoprotein</keyword>